<feature type="transmembrane region" description="Helical" evidence="1">
    <location>
        <begin position="88"/>
        <end position="105"/>
    </location>
</feature>
<keyword evidence="1" id="KW-0472">Membrane</keyword>
<gene>
    <name evidence="2" type="ORF">WMO14_01220</name>
</gene>
<feature type="transmembrane region" description="Helical" evidence="1">
    <location>
        <begin position="161"/>
        <end position="182"/>
    </location>
</feature>
<feature type="transmembrane region" description="Helical" evidence="1">
    <location>
        <begin position="387"/>
        <end position="407"/>
    </location>
</feature>
<evidence type="ECO:0000313" key="2">
    <source>
        <dbReference type="EMBL" id="MEQ2378507.1"/>
    </source>
</evidence>
<feature type="transmembrane region" description="Helical" evidence="1">
    <location>
        <begin position="310"/>
        <end position="328"/>
    </location>
</feature>
<evidence type="ECO:0000256" key="1">
    <source>
        <dbReference type="SAM" id="Phobius"/>
    </source>
</evidence>
<dbReference type="Pfam" id="PF13347">
    <property type="entry name" value="MFS_2"/>
    <property type="match status" value="1"/>
</dbReference>
<dbReference type="PANTHER" id="PTHR11328">
    <property type="entry name" value="MAJOR FACILITATOR SUPERFAMILY DOMAIN-CONTAINING PROTEIN"/>
    <property type="match status" value="1"/>
</dbReference>
<dbReference type="CDD" id="cd17332">
    <property type="entry name" value="MFS_MelB_like"/>
    <property type="match status" value="1"/>
</dbReference>
<protein>
    <submittedName>
        <fullName evidence="2">Glycoside-pentoside-hexuronide (GPH):cation symporter</fullName>
    </submittedName>
</protein>
<comment type="caution">
    <text evidence="2">The sequence shown here is derived from an EMBL/GenBank/DDBJ whole genome shotgun (WGS) entry which is preliminary data.</text>
</comment>
<name>A0ABV1BRW9_9FIRM</name>
<dbReference type="InterPro" id="IPR039672">
    <property type="entry name" value="MFS_2"/>
</dbReference>
<organism evidence="2 3">
    <name type="scientific">[Lactobacillus] rogosae</name>
    <dbReference type="NCBI Taxonomy" id="706562"/>
    <lineage>
        <taxon>Bacteria</taxon>
        <taxon>Bacillati</taxon>
        <taxon>Bacillota</taxon>
        <taxon>Clostridia</taxon>
        <taxon>Lachnospirales</taxon>
        <taxon>Lachnospiraceae</taxon>
        <taxon>Lachnospira</taxon>
    </lineage>
</organism>
<dbReference type="EMBL" id="JBBMER010000001">
    <property type="protein sequence ID" value="MEQ2378507.1"/>
    <property type="molecule type" value="Genomic_DNA"/>
</dbReference>
<dbReference type="Proteomes" id="UP001442364">
    <property type="component" value="Unassembled WGS sequence"/>
</dbReference>
<keyword evidence="1" id="KW-0812">Transmembrane</keyword>
<feature type="transmembrane region" description="Helical" evidence="1">
    <location>
        <begin position="419"/>
        <end position="442"/>
    </location>
</feature>
<dbReference type="SUPFAM" id="SSF103473">
    <property type="entry name" value="MFS general substrate transporter"/>
    <property type="match status" value="1"/>
</dbReference>
<feature type="transmembrane region" description="Helical" evidence="1">
    <location>
        <begin position="194"/>
        <end position="213"/>
    </location>
</feature>
<sequence>MKETNGKVKPFGIKDKLGYMFGDFGNDFTFLLSAMFLLKFYTDVMGVSAALVGLMMMAARFVDAITDVTMGQIVDRSRPGKKGKFAPWIRRMCGPVAVASFLMYATYFKGMPMGFKIFWMFFTYLLWGSVCYTGVNIPYGSMASAISDNPTDRTSLSNWRTIGATLAQTAIGVILPLVVYYTDAAGNSVLSGEKMMIGALICSIGAVICYMLCYHMTTERVKVEQNTQKFSFKELIKQLVHNKSLIGIIVCALVFLLAQLSLSNMNAYVYPNYFGNIKAMSIASLAGTVVILALSTFIVKLASKIGKKELSMIGCFISAASFILLFIIHTHNVLVWVGLIIVATIGTSMFNMVIWAMITDVIDESEVQTGVRQDGTIYSVYSFARKLGQACSSGLSGVLLSIIGYTSVTAFDPKVVDGIYNITCLVPAGGMILLLLALWFLYPLNKKRVEENAEKLRIKRNENA</sequence>
<feature type="transmembrane region" description="Helical" evidence="1">
    <location>
        <begin position="21"/>
        <end position="41"/>
    </location>
</feature>
<dbReference type="InterPro" id="IPR001927">
    <property type="entry name" value="Na/Gal_symport"/>
</dbReference>
<dbReference type="NCBIfam" id="TIGR00792">
    <property type="entry name" value="gph"/>
    <property type="match status" value="1"/>
</dbReference>
<dbReference type="PANTHER" id="PTHR11328:SF24">
    <property type="entry name" value="MAJOR FACILITATOR SUPERFAMILY (MFS) PROFILE DOMAIN-CONTAINING PROTEIN"/>
    <property type="match status" value="1"/>
</dbReference>
<dbReference type="InterPro" id="IPR036259">
    <property type="entry name" value="MFS_trans_sf"/>
</dbReference>
<reference evidence="2 3" key="1">
    <citation type="submission" date="2024-03" db="EMBL/GenBank/DDBJ databases">
        <title>Human intestinal bacterial collection.</title>
        <authorList>
            <person name="Pauvert C."/>
            <person name="Hitch T.C.A."/>
            <person name="Clavel T."/>
        </authorList>
    </citation>
    <scope>NUCLEOTIDE SEQUENCE [LARGE SCALE GENOMIC DNA]</scope>
    <source>
        <strain evidence="2 3">CLA-AA-H255</strain>
    </source>
</reference>
<keyword evidence="3" id="KW-1185">Reference proteome</keyword>
<feature type="transmembrane region" description="Helical" evidence="1">
    <location>
        <begin position="282"/>
        <end position="303"/>
    </location>
</feature>
<dbReference type="Gene3D" id="1.20.1250.20">
    <property type="entry name" value="MFS general substrate transporter like domains"/>
    <property type="match status" value="2"/>
</dbReference>
<feature type="transmembrane region" description="Helical" evidence="1">
    <location>
        <begin position="334"/>
        <end position="358"/>
    </location>
</feature>
<feature type="transmembrane region" description="Helical" evidence="1">
    <location>
        <begin position="245"/>
        <end position="262"/>
    </location>
</feature>
<dbReference type="RefSeq" id="WP_022502166.1">
    <property type="nucleotide sequence ID" value="NZ_DAWDAH010000011.1"/>
</dbReference>
<proteinExistence type="predicted"/>
<keyword evidence="1" id="KW-1133">Transmembrane helix</keyword>
<evidence type="ECO:0000313" key="3">
    <source>
        <dbReference type="Proteomes" id="UP001442364"/>
    </source>
</evidence>
<feature type="transmembrane region" description="Helical" evidence="1">
    <location>
        <begin position="117"/>
        <end position="140"/>
    </location>
</feature>
<accession>A0ABV1BRW9</accession>